<evidence type="ECO:0000313" key="2">
    <source>
        <dbReference type="EMBL" id="EDM28801.1"/>
    </source>
</evidence>
<name>A6DIE7_9BACT</name>
<keyword evidence="3" id="KW-1185">Reference proteome</keyword>
<evidence type="ECO:0000259" key="1">
    <source>
        <dbReference type="PROSITE" id="PS50022"/>
    </source>
</evidence>
<feature type="domain" description="F5/8 type C" evidence="1">
    <location>
        <begin position="1"/>
        <end position="149"/>
    </location>
</feature>
<sequence length="161" mass="17783">MILSLGLAMTGLAKEKIEVVGARASAVYKEYQASNAIDGVISDKSRWVGVKDEYGKIWLALEFKQKSSVSSFQLYSGRGKTDAIDSFHVEIKNQSGEWVKVPGSAVSKNKSIQREVVFEAPVTVKELRVMITKTLGDIARVKEVVLYSDTPSKSKKRILTI</sequence>
<dbReference type="AlphaFoldDB" id="A6DIE7"/>
<comment type="caution">
    <text evidence="2">The sequence shown here is derived from an EMBL/GenBank/DDBJ whole genome shotgun (WGS) entry which is preliminary data.</text>
</comment>
<accession>A6DIE7</accession>
<proteinExistence type="predicted"/>
<reference evidence="2 3" key="1">
    <citation type="journal article" date="2010" name="J. Bacteriol.">
        <title>Genome sequence of Lentisphaera araneosa HTCC2155T, the type species of the order Lentisphaerales in the phylum Lentisphaerae.</title>
        <authorList>
            <person name="Thrash J.C."/>
            <person name="Cho J.C."/>
            <person name="Vergin K.L."/>
            <person name="Morris R.M."/>
            <person name="Giovannoni S.J."/>
        </authorList>
    </citation>
    <scope>NUCLEOTIDE SEQUENCE [LARGE SCALE GENOMIC DNA]</scope>
    <source>
        <strain evidence="2 3">HTCC2155</strain>
    </source>
</reference>
<gene>
    <name evidence="2" type="ORF">LNTAR_09529</name>
</gene>
<dbReference type="PROSITE" id="PS50022">
    <property type="entry name" value="FA58C_3"/>
    <property type="match status" value="1"/>
</dbReference>
<dbReference type="Proteomes" id="UP000004947">
    <property type="component" value="Unassembled WGS sequence"/>
</dbReference>
<dbReference type="InterPro" id="IPR000421">
    <property type="entry name" value="FA58C"/>
</dbReference>
<dbReference type="EMBL" id="ABCK01000004">
    <property type="protein sequence ID" value="EDM28801.1"/>
    <property type="molecule type" value="Genomic_DNA"/>
</dbReference>
<dbReference type="InterPro" id="IPR008979">
    <property type="entry name" value="Galactose-bd-like_sf"/>
</dbReference>
<evidence type="ECO:0000313" key="3">
    <source>
        <dbReference type="Proteomes" id="UP000004947"/>
    </source>
</evidence>
<protein>
    <recommendedName>
        <fullName evidence="1">F5/8 type C domain-containing protein</fullName>
    </recommendedName>
</protein>
<dbReference type="Pfam" id="PF00754">
    <property type="entry name" value="F5_F8_type_C"/>
    <property type="match status" value="1"/>
</dbReference>
<dbReference type="STRING" id="313628.LNTAR_09529"/>
<organism evidence="2 3">
    <name type="scientific">Lentisphaera araneosa HTCC2155</name>
    <dbReference type="NCBI Taxonomy" id="313628"/>
    <lineage>
        <taxon>Bacteria</taxon>
        <taxon>Pseudomonadati</taxon>
        <taxon>Lentisphaerota</taxon>
        <taxon>Lentisphaeria</taxon>
        <taxon>Lentisphaerales</taxon>
        <taxon>Lentisphaeraceae</taxon>
        <taxon>Lentisphaera</taxon>
    </lineage>
</organism>
<dbReference type="SUPFAM" id="SSF49785">
    <property type="entry name" value="Galactose-binding domain-like"/>
    <property type="match status" value="1"/>
</dbReference>
<dbReference type="Gene3D" id="2.60.120.260">
    <property type="entry name" value="Galactose-binding domain-like"/>
    <property type="match status" value="1"/>
</dbReference>